<dbReference type="EMBL" id="JAVHNR010000001">
    <property type="protein sequence ID" value="KAK6356314.1"/>
    <property type="molecule type" value="Genomic_DNA"/>
</dbReference>
<proteinExistence type="predicted"/>
<name>A0AAN8NFU3_9PEZI</name>
<keyword evidence="3" id="KW-1185">Reference proteome</keyword>
<evidence type="ECO:0000313" key="2">
    <source>
        <dbReference type="EMBL" id="KAK6356314.1"/>
    </source>
</evidence>
<sequence length="69" mass="8233">MLGMRKIDNNGGEDEDRKRKKKNREEYDDDNDEEQTRYDRRPPVQPGFENRSRREVCLGWPKILPAKVG</sequence>
<feature type="region of interest" description="Disordered" evidence="1">
    <location>
        <begin position="1"/>
        <end position="54"/>
    </location>
</feature>
<organism evidence="2 3">
    <name type="scientific">Orbilia javanica</name>
    <dbReference type="NCBI Taxonomy" id="47235"/>
    <lineage>
        <taxon>Eukaryota</taxon>
        <taxon>Fungi</taxon>
        <taxon>Dikarya</taxon>
        <taxon>Ascomycota</taxon>
        <taxon>Pezizomycotina</taxon>
        <taxon>Orbiliomycetes</taxon>
        <taxon>Orbiliales</taxon>
        <taxon>Orbiliaceae</taxon>
        <taxon>Orbilia</taxon>
    </lineage>
</organism>
<dbReference type="Proteomes" id="UP001313282">
    <property type="component" value="Unassembled WGS sequence"/>
</dbReference>
<protein>
    <submittedName>
        <fullName evidence="2">Uncharacterized protein</fullName>
    </submittedName>
</protein>
<reference evidence="2 3" key="1">
    <citation type="submission" date="2019-10" db="EMBL/GenBank/DDBJ databases">
        <authorList>
            <person name="Palmer J.M."/>
        </authorList>
    </citation>
    <scope>NUCLEOTIDE SEQUENCE [LARGE SCALE GENOMIC DNA]</scope>
    <source>
        <strain evidence="2 3">TWF718</strain>
    </source>
</reference>
<accession>A0AAN8NFU3</accession>
<evidence type="ECO:0000256" key="1">
    <source>
        <dbReference type="SAM" id="MobiDB-lite"/>
    </source>
</evidence>
<evidence type="ECO:0000313" key="3">
    <source>
        <dbReference type="Proteomes" id="UP001313282"/>
    </source>
</evidence>
<gene>
    <name evidence="2" type="ORF">TWF718_000675</name>
</gene>
<comment type="caution">
    <text evidence="2">The sequence shown here is derived from an EMBL/GenBank/DDBJ whole genome shotgun (WGS) entry which is preliminary data.</text>
</comment>
<dbReference type="AlphaFoldDB" id="A0AAN8NFU3"/>